<dbReference type="AlphaFoldDB" id="A0A8S1KUW5"/>
<protein>
    <submittedName>
        <fullName evidence="1">Uncharacterized protein</fullName>
    </submittedName>
</protein>
<proteinExistence type="predicted"/>
<evidence type="ECO:0000313" key="1">
    <source>
        <dbReference type="EMBL" id="CAD8056506.1"/>
    </source>
</evidence>
<dbReference type="OrthoDB" id="320424at2759"/>
<dbReference type="Proteomes" id="UP000692954">
    <property type="component" value="Unassembled WGS sequence"/>
</dbReference>
<gene>
    <name evidence="1" type="ORF">PSON_ATCC_30995.1.T0100272</name>
</gene>
<accession>A0A8S1KUW5</accession>
<dbReference type="EMBL" id="CAJJDN010000010">
    <property type="protein sequence ID" value="CAD8056506.1"/>
    <property type="molecule type" value="Genomic_DNA"/>
</dbReference>
<name>A0A8S1KUW5_9CILI</name>
<keyword evidence="2" id="KW-1185">Reference proteome</keyword>
<sequence length="54" mass="6559">MKFQYKKQKSYEDRSNISSKLKEQYQDRLPVIIELSIESAQEKKIHKIQAKFKQ</sequence>
<comment type="caution">
    <text evidence="1">The sequence shown here is derived from an EMBL/GenBank/DDBJ whole genome shotgun (WGS) entry which is preliminary data.</text>
</comment>
<organism evidence="1 2">
    <name type="scientific">Paramecium sonneborni</name>
    <dbReference type="NCBI Taxonomy" id="65129"/>
    <lineage>
        <taxon>Eukaryota</taxon>
        <taxon>Sar</taxon>
        <taxon>Alveolata</taxon>
        <taxon>Ciliophora</taxon>
        <taxon>Intramacronucleata</taxon>
        <taxon>Oligohymenophorea</taxon>
        <taxon>Peniculida</taxon>
        <taxon>Parameciidae</taxon>
        <taxon>Paramecium</taxon>
    </lineage>
</organism>
<reference evidence="1" key="1">
    <citation type="submission" date="2021-01" db="EMBL/GenBank/DDBJ databases">
        <authorList>
            <consortium name="Genoscope - CEA"/>
            <person name="William W."/>
        </authorList>
    </citation>
    <scope>NUCLEOTIDE SEQUENCE</scope>
</reference>
<evidence type="ECO:0000313" key="2">
    <source>
        <dbReference type="Proteomes" id="UP000692954"/>
    </source>
</evidence>